<gene>
    <name evidence="2" type="ORF">SDRG_15388</name>
</gene>
<keyword evidence="3" id="KW-1185">Reference proteome</keyword>
<sequence>MHIYPMDLATQTSKHRCILHGVLWVSAMLGFSAYYIWLLTPPLANDAFWPHYNTSGRHRTNAFVALDNVLTEGRHDLTNGVVHPTFAMALVAVNLTTIEHAITNLRNTSTYALLTLPTQYCWVDFNKSWPLAATTMRQARCEATYSANGAMYLEAPLRNTNFLAFQAMFGQNDSAGDWYALQTRLAASSAGRNWLTSVATAHMTVPAEAALLTAHGLATYQLQWQNSFAPSALGSATLINALGVRTTRTLQTLHGVCSCVKISAISMTVPTSHVTSLAARHVVYTGTLAIAKPEKPAGINREHDRRRGQKIERCQPAEFCERPADPRHDTDAAFDQERSIRAVVSRRKLRDAHVEGRHGLVGSSDEARVDRAWGERRRSLQQRETPVGCLRDTKLGTASVTSAVTMESGGTATRQGGGAMAVKSNCVPH</sequence>
<keyword evidence="1" id="KW-0812">Transmembrane</keyword>
<keyword evidence="1" id="KW-1133">Transmembrane helix</keyword>
<dbReference type="EMBL" id="JH767221">
    <property type="protein sequence ID" value="EQC26799.1"/>
    <property type="molecule type" value="Genomic_DNA"/>
</dbReference>
<reference evidence="2 3" key="1">
    <citation type="submission" date="2012-04" db="EMBL/GenBank/DDBJ databases">
        <title>The Genome Sequence of Saprolegnia declina VS20.</title>
        <authorList>
            <consortium name="The Broad Institute Genome Sequencing Platform"/>
            <person name="Russ C."/>
            <person name="Nusbaum C."/>
            <person name="Tyler B."/>
            <person name="van West P."/>
            <person name="Dieguez-Uribeondo J."/>
            <person name="de Bruijn I."/>
            <person name="Tripathy S."/>
            <person name="Jiang R."/>
            <person name="Young S.K."/>
            <person name="Zeng Q."/>
            <person name="Gargeya S."/>
            <person name="Fitzgerald M."/>
            <person name="Haas B."/>
            <person name="Abouelleil A."/>
            <person name="Alvarado L."/>
            <person name="Arachchi H.M."/>
            <person name="Berlin A."/>
            <person name="Chapman S.B."/>
            <person name="Goldberg J."/>
            <person name="Griggs A."/>
            <person name="Gujja S."/>
            <person name="Hansen M."/>
            <person name="Howarth C."/>
            <person name="Imamovic A."/>
            <person name="Larimer J."/>
            <person name="McCowen C."/>
            <person name="Montmayeur A."/>
            <person name="Murphy C."/>
            <person name="Neiman D."/>
            <person name="Pearson M."/>
            <person name="Priest M."/>
            <person name="Roberts A."/>
            <person name="Saif S."/>
            <person name="Shea T."/>
            <person name="Sisk P."/>
            <person name="Sykes S."/>
            <person name="Wortman J."/>
            <person name="Nusbaum C."/>
            <person name="Birren B."/>
        </authorList>
    </citation>
    <scope>NUCLEOTIDE SEQUENCE [LARGE SCALE GENOMIC DNA]</scope>
    <source>
        <strain evidence="2 3">VS20</strain>
    </source>
</reference>
<dbReference type="VEuPathDB" id="FungiDB:SDRG_15388"/>
<keyword evidence="1" id="KW-0472">Membrane</keyword>
<evidence type="ECO:0000313" key="3">
    <source>
        <dbReference type="Proteomes" id="UP000030762"/>
    </source>
</evidence>
<dbReference type="OrthoDB" id="78977at2759"/>
<organism evidence="2 3">
    <name type="scientific">Saprolegnia diclina (strain VS20)</name>
    <dbReference type="NCBI Taxonomy" id="1156394"/>
    <lineage>
        <taxon>Eukaryota</taxon>
        <taxon>Sar</taxon>
        <taxon>Stramenopiles</taxon>
        <taxon>Oomycota</taxon>
        <taxon>Saprolegniomycetes</taxon>
        <taxon>Saprolegniales</taxon>
        <taxon>Saprolegniaceae</taxon>
        <taxon>Saprolegnia</taxon>
    </lineage>
</organism>
<accession>T0PN09</accession>
<evidence type="ECO:0000256" key="1">
    <source>
        <dbReference type="SAM" id="Phobius"/>
    </source>
</evidence>
<dbReference type="InParanoid" id="T0PN09"/>
<dbReference type="RefSeq" id="XP_008619781.1">
    <property type="nucleotide sequence ID" value="XM_008621559.1"/>
</dbReference>
<proteinExistence type="predicted"/>
<name>T0PN09_SAPDV</name>
<feature type="transmembrane region" description="Helical" evidence="1">
    <location>
        <begin position="21"/>
        <end position="38"/>
    </location>
</feature>
<dbReference type="Proteomes" id="UP000030762">
    <property type="component" value="Unassembled WGS sequence"/>
</dbReference>
<protein>
    <submittedName>
        <fullName evidence="2">Uncharacterized protein</fullName>
    </submittedName>
</protein>
<dbReference type="AlphaFoldDB" id="T0PN09"/>
<dbReference type="GeneID" id="19956115"/>
<evidence type="ECO:0000313" key="2">
    <source>
        <dbReference type="EMBL" id="EQC26799.1"/>
    </source>
</evidence>